<name>A0A1G5PR07_9GAMM</name>
<keyword evidence="4" id="KW-1185">Reference proteome</keyword>
<keyword evidence="2" id="KW-1133">Transmembrane helix</keyword>
<dbReference type="RefSeq" id="WP_139181403.1">
    <property type="nucleotide sequence ID" value="NZ_FMWD01000002.1"/>
</dbReference>
<dbReference type="InterPro" id="IPR012902">
    <property type="entry name" value="N_methyl_site"/>
</dbReference>
<sequence>MLAMNPRLRSLPDAGFSLVELMIAVTLGILVIGGVLSVFASTVRSNSDMLKITKIEEELAAAMTYMVRDIRRAGHMPAVYDPANVGTGFANIFDAIIIADTDGDSPADDFDCLLYSYDEDGDGNLDDGTETPTEDHPDERRGFRFDTTSQAIEERQSGADCVTGGWENITASNIAITNLQFDLVPASVSLSTGQSINVRRLTITINGQLANDPEVARTLQQTIRIRNDSITTP</sequence>
<dbReference type="AlphaFoldDB" id="A0A1G5PR07"/>
<dbReference type="PIRSF" id="PIRSF004525">
    <property type="entry name" value="Pilin_peptidase-dep_B_prd"/>
    <property type="match status" value="1"/>
</dbReference>
<dbReference type="InterPro" id="IPR016419">
    <property type="entry name" value="Prepilin_Pept-dep_B_prd"/>
</dbReference>
<dbReference type="STRING" id="415747.SAMN03097708_00537"/>
<proteinExistence type="predicted"/>
<evidence type="ECO:0000313" key="4">
    <source>
        <dbReference type="Proteomes" id="UP000199648"/>
    </source>
</evidence>
<accession>A0A1G5PR07</accession>
<keyword evidence="2" id="KW-0472">Membrane</keyword>
<gene>
    <name evidence="3" type="ORF">SAMN03097708_00537</name>
</gene>
<reference evidence="3 4" key="1">
    <citation type="submission" date="2016-10" db="EMBL/GenBank/DDBJ databases">
        <authorList>
            <person name="de Groot N.N."/>
        </authorList>
    </citation>
    <scope>NUCLEOTIDE SEQUENCE [LARGE SCALE GENOMIC DNA]</scope>
    <source>
        <strain evidence="3 4">HLD2</strain>
    </source>
</reference>
<dbReference type="OrthoDB" id="5296662at2"/>
<protein>
    <submittedName>
        <fullName evidence="3">Prepilin peptidase dependent protein B</fullName>
    </submittedName>
</protein>
<dbReference type="EMBL" id="FMWD01000002">
    <property type="protein sequence ID" value="SCZ51600.1"/>
    <property type="molecule type" value="Genomic_DNA"/>
</dbReference>
<evidence type="ECO:0000256" key="1">
    <source>
        <dbReference type="SAM" id="MobiDB-lite"/>
    </source>
</evidence>
<dbReference type="Proteomes" id="UP000199648">
    <property type="component" value="Unassembled WGS sequence"/>
</dbReference>
<evidence type="ECO:0000256" key="2">
    <source>
        <dbReference type="SAM" id="Phobius"/>
    </source>
</evidence>
<keyword evidence="2" id="KW-0812">Transmembrane</keyword>
<organism evidence="3 4">
    <name type="scientific">Thiohalomonas denitrificans</name>
    <dbReference type="NCBI Taxonomy" id="415747"/>
    <lineage>
        <taxon>Bacteria</taxon>
        <taxon>Pseudomonadati</taxon>
        <taxon>Pseudomonadota</taxon>
        <taxon>Gammaproteobacteria</taxon>
        <taxon>Thiohalomonadales</taxon>
        <taxon>Thiohalomonadaceae</taxon>
        <taxon>Thiohalomonas</taxon>
    </lineage>
</organism>
<evidence type="ECO:0000313" key="3">
    <source>
        <dbReference type="EMBL" id="SCZ51600.1"/>
    </source>
</evidence>
<feature type="region of interest" description="Disordered" evidence="1">
    <location>
        <begin position="121"/>
        <end position="142"/>
    </location>
</feature>
<dbReference type="Pfam" id="PF07963">
    <property type="entry name" value="N_methyl"/>
    <property type="match status" value="1"/>
</dbReference>
<dbReference type="PROSITE" id="PS00409">
    <property type="entry name" value="PROKAR_NTER_METHYL"/>
    <property type="match status" value="1"/>
</dbReference>
<feature type="compositionally biased region" description="Basic and acidic residues" evidence="1">
    <location>
        <begin position="133"/>
        <end position="142"/>
    </location>
</feature>
<feature type="transmembrane region" description="Helical" evidence="2">
    <location>
        <begin position="21"/>
        <end position="40"/>
    </location>
</feature>